<organism evidence="11 12">
    <name type="scientific">Halorarum halophilum</name>
    <dbReference type="NCBI Taxonomy" id="2743090"/>
    <lineage>
        <taxon>Archaea</taxon>
        <taxon>Methanobacteriati</taxon>
        <taxon>Methanobacteriota</taxon>
        <taxon>Stenosarchaea group</taxon>
        <taxon>Halobacteria</taxon>
        <taxon>Halobacteriales</taxon>
        <taxon>Haloferacaceae</taxon>
        <taxon>Halorarum</taxon>
    </lineage>
</organism>
<dbReference type="EMBL" id="CP058529">
    <property type="protein sequence ID" value="QLG26296.1"/>
    <property type="molecule type" value="Genomic_DNA"/>
</dbReference>
<feature type="transmembrane region" description="Helical" evidence="9">
    <location>
        <begin position="181"/>
        <end position="201"/>
    </location>
</feature>
<keyword evidence="2" id="KW-0813">Transport</keyword>
<evidence type="ECO:0000256" key="2">
    <source>
        <dbReference type="ARBA" id="ARBA00022448"/>
    </source>
</evidence>
<dbReference type="PRINTS" id="PR00157">
    <property type="entry name" value="PLASTOCYANIN"/>
</dbReference>
<dbReference type="GeneID" id="56027469"/>
<evidence type="ECO:0000256" key="3">
    <source>
        <dbReference type="ARBA" id="ARBA00022723"/>
    </source>
</evidence>
<comment type="subcellular location">
    <subcellularLocation>
        <location evidence="1">Membrane</location>
    </subcellularLocation>
</comment>
<evidence type="ECO:0000313" key="11">
    <source>
        <dbReference type="EMBL" id="QLG26296.1"/>
    </source>
</evidence>
<dbReference type="PROSITE" id="PS00196">
    <property type="entry name" value="COPPER_BLUE"/>
    <property type="match status" value="1"/>
</dbReference>
<evidence type="ECO:0000256" key="9">
    <source>
        <dbReference type="SAM" id="Phobius"/>
    </source>
</evidence>
<dbReference type="Proteomes" id="UP000509750">
    <property type="component" value="Chromosome"/>
</dbReference>
<dbReference type="Pfam" id="PF00127">
    <property type="entry name" value="Copper-bind"/>
    <property type="match status" value="1"/>
</dbReference>
<feature type="binding site" evidence="7">
    <location>
        <position position="139"/>
    </location>
    <ligand>
        <name>Cu cation</name>
        <dbReference type="ChEBI" id="CHEBI:23378"/>
    </ligand>
</feature>
<dbReference type="InterPro" id="IPR028871">
    <property type="entry name" value="BlueCu_1_BS"/>
</dbReference>
<dbReference type="PANTHER" id="PTHR34192:SF10">
    <property type="entry name" value="PLASTOCYANIN MAJOR ISOFORM, CHLOROPLASTIC-RELATED"/>
    <property type="match status" value="1"/>
</dbReference>
<dbReference type="CDD" id="cd04220">
    <property type="entry name" value="Halocyanin"/>
    <property type="match status" value="1"/>
</dbReference>
<protein>
    <submittedName>
        <fullName evidence="11">Halocyanin</fullName>
    </submittedName>
</protein>
<dbReference type="InterPro" id="IPR008972">
    <property type="entry name" value="Cupredoxin"/>
</dbReference>
<dbReference type="GO" id="GO:0016020">
    <property type="term" value="C:membrane"/>
    <property type="evidence" value="ECO:0007669"/>
    <property type="project" value="UniProtKB-SubCell"/>
</dbReference>
<keyword evidence="9" id="KW-1133">Transmembrane helix</keyword>
<keyword evidence="5 7" id="KW-0186">Copper</keyword>
<dbReference type="OrthoDB" id="186995at2157"/>
<dbReference type="PROSITE" id="PS51318">
    <property type="entry name" value="TAT"/>
    <property type="match status" value="1"/>
</dbReference>
<evidence type="ECO:0000256" key="7">
    <source>
        <dbReference type="PIRSR" id="PIRSR602387-1"/>
    </source>
</evidence>
<evidence type="ECO:0000256" key="8">
    <source>
        <dbReference type="SAM" id="MobiDB-lite"/>
    </source>
</evidence>
<evidence type="ECO:0000256" key="5">
    <source>
        <dbReference type="ARBA" id="ARBA00023008"/>
    </source>
</evidence>
<dbReference type="GO" id="GO:0009055">
    <property type="term" value="F:electron transfer activity"/>
    <property type="evidence" value="ECO:0007669"/>
    <property type="project" value="InterPro"/>
</dbReference>
<dbReference type="Gene3D" id="2.60.40.420">
    <property type="entry name" value="Cupredoxins - blue copper proteins"/>
    <property type="match status" value="1"/>
</dbReference>
<evidence type="ECO:0000256" key="1">
    <source>
        <dbReference type="ARBA" id="ARBA00004370"/>
    </source>
</evidence>
<dbReference type="InterPro" id="IPR000923">
    <property type="entry name" value="BlueCu_1"/>
</dbReference>
<dbReference type="InterPro" id="IPR006311">
    <property type="entry name" value="TAT_signal"/>
</dbReference>
<evidence type="ECO:0000256" key="6">
    <source>
        <dbReference type="ARBA" id="ARBA00023136"/>
    </source>
</evidence>
<dbReference type="GO" id="GO:0005507">
    <property type="term" value="F:copper ion binding"/>
    <property type="evidence" value="ECO:0007669"/>
    <property type="project" value="InterPro"/>
</dbReference>
<keyword evidence="4" id="KW-0249">Electron transport</keyword>
<dbReference type="AlphaFoldDB" id="A0A7D5KDP5"/>
<feature type="binding site" evidence="7">
    <location>
        <position position="147"/>
    </location>
    <ligand>
        <name>Cu cation</name>
        <dbReference type="ChEBI" id="CHEBI:23378"/>
    </ligand>
</feature>
<dbReference type="InterPro" id="IPR002387">
    <property type="entry name" value="Plastocyanin"/>
</dbReference>
<name>A0A7D5KDP5_9EURY</name>
<keyword evidence="9" id="KW-0812">Transmembrane</keyword>
<evidence type="ECO:0000259" key="10">
    <source>
        <dbReference type="Pfam" id="PF00127"/>
    </source>
</evidence>
<proteinExistence type="predicted"/>
<feature type="region of interest" description="Disordered" evidence="8">
    <location>
        <begin position="28"/>
        <end position="57"/>
    </location>
</feature>
<dbReference type="KEGG" id="halg:HUG10_01510"/>
<feature type="binding site" evidence="7">
    <location>
        <position position="142"/>
    </location>
    <ligand>
        <name>Cu cation</name>
        <dbReference type="ChEBI" id="CHEBI:23378"/>
    </ligand>
</feature>
<keyword evidence="3 7" id="KW-0479">Metal-binding</keyword>
<keyword evidence="6 9" id="KW-0472">Membrane</keyword>
<sequence>MKRRDFIRNAGGATAALGAGASATAGTAAAQEDGGGGGGQQPDFGGYTDDAQGGSYEDLRGQGEVTIDVGGGDGLAFLPTGVWIDSGTTVTFEWSSGGHNVLFEEAPEGAGVSGHEALENEGFSFDITFDTGGIYKYYCEPHRQSGMQGAIAVGEDVPTVAAGGGGPKELHDLGVPIQAHWVGSATVLGIIVSIVFTFYVLKYGESANTGTGRR</sequence>
<reference evidence="11 12" key="1">
    <citation type="submission" date="2020-07" db="EMBL/GenBank/DDBJ databases">
        <title>Gai3-2, isolated from salt lake.</title>
        <authorList>
            <person name="Cui H."/>
            <person name="Shi X."/>
        </authorList>
    </citation>
    <scope>NUCLEOTIDE SEQUENCE [LARGE SCALE GENOMIC DNA]</scope>
    <source>
        <strain evidence="11 12">Gai3-2</strain>
    </source>
</reference>
<dbReference type="PANTHER" id="PTHR34192">
    <property type="entry name" value="PLASTOCYANIN MAJOR ISOFORM, CHLOROPLASTIC-RELATED"/>
    <property type="match status" value="1"/>
</dbReference>
<comment type="cofactor">
    <cofactor evidence="7">
        <name>Cu(2+)</name>
        <dbReference type="ChEBI" id="CHEBI:29036"/>
    </cofactor>
    <text evidence="7">The crystal structure with reduced Cu(1+) has also been determined.</text>
</comment>
<accession>A0A7D5KDP5</accession>
<keyword evidence="12" id="KW-1185">Reference proteome</keyword>
<dbReference type="RefSeq" id="WP_179167871.1">
    <property type="nucleotide sequence ID" value="NZ_CP058529.1"/>
</dbReference>
<evidence type="ECO:0000256" key="4">
    <source>
        <dbReference type="ARBA" id="ARBA00022982"/>
    </source>
</evidence>
<feature type="domain" description="Blue (type 1) copper" evidence="10">
    <location>
        <begin position="65"/>
        <end position="153"/>
    </location>
</feature>
<evidence type="ECO:0000313" key="12">
    <source>
        <dbReference type="Proteomes" id="UP000509750"/>
    </source>
</evidence>
<gene>
    <name evidence="11" type="ORF">HUG10_01510</name>
</gene>
<feature type="binding site" evidence="7">
    <location>
        <position position="99"/>
    </location>
    <ligand>
        <name>Cu cation</name>
        <dbReference type="ChEBI" id="CHEBI:23378"/>
    </ligand>
</feature>
<dbReference type="SUPFAM" id="SSF49503">
    <property type="entry name" value="Cupredoxins"/>
    <property type="match status" value="1"/>
</dbReference>